<reference evidence="2" key="1">
    <citation type="journal article" date="2023" name="G3 (Bethesda)">
        <title>Genome assembly and association tests identify interacting loci associated with vigor, precocity, and sex in interspecific pistachio rootstocks.</title>
        <authorList>
            <person name="Palmer W."/>
            <person name="Jacygrad E."/>
            <person name="Sagayaradj S."/>
            <person name="Cavanaugh K."/>
            <person name="Han R."/>
            <person name="Bertier L."/>
            <person name="Beede B."/>
            <person name="Kafkas S."/>
            <person name="Golino D."/>
            <person name="Preece J."/>
            <person name="Michelmore R."/>
        </authorList>
    </citation>
    <scope>NUCLEOTIDE SEQUENCE [LARGE SCALE GENOMIC DNA]</scope>
</reference>
<protein>
    <submittedName>
        <fullName evidence="1">Uncharacterized protein</fullName>
    </submittedName>
</protein>
<organism evidence="1 2">
    <name type="scientific">Pistacia atlantica</name>
    <dbReference type="NCBI Taxonomy" id="434234"/>
    <lineage>
        <taxon>Eukaryota</taxon>
        <taxon>Viridiplantae</taxon>
        <taxon>Streptophyta</taxon>
        <taxon>Embryophyta</taxon>
        <taxon>Tracheophyta</taxon>
        <taxon>Spermatophyta</taxon>
        <taxon>Magnoliopsida</taxon>
        <taxon>eudicotyledons</taxon>
        <taxon>Gunneridae</taxon>
        <taxon>Pentapetalae</taxon>
        <taxon>rosids</taxon>
        <taxon>malvids</taxon>
        <taxon>Sapindales</taxon>
        <taxon>Anacardiaceae</taxon>
        <taxon>Pistacia</taxon>
    </lineage>
</organism>
<evidence type="ECO:0000313" key="1">
    <source>
        <dbReference type="EMBL" id="KAJ0084537.1"/>
    </source>
</evidence>
<proteinExistence type="predicted"/>
<keyword evidence="2" id="KW-1185">Reference proteome</keyword>
<comment type="caution">
    <text evidence="1">The sequence shown here is derived from an EMBL/GenBank/DDBJ whole genome shotgun (WGS) entry which is preliminary data.</text>
</comment>
<accession>A0ACC1ACL4</accession>
<sequence>MEKLLAHDTNASVYATFILIFNDAATSKFSSVKDVIGKSASQEWFDLPGKLLQKGKDHKLVATNSPRSRCSYNYHLVVGLDGKVEIISLELESRKACIVVRS</sequence>
<name>A0ACC1ACL4_9ROSI</name>
<dbReference type="EMBL" id="CM047907">
    <property type="protein sequence ID" value="KAJ0084537.1"/>
    <property type="molecule type" value="Genomic_DNA"/>
</dbReference>
<gene>
    <name evidence="1" type="ORF">Patl1_29649</name>
</gene>
<dbReference type="Proteomes" id="UP001164250">
    <property type="component" value="Chromosome 11"/>
</dbReference>
<evidence type="ECO:0000313" key="2">
    <source>
        <dbReference type="Proteomes" id="UP001164250"/>
    </source>
</evidence>